<evidence type="ECO:0000313" key="2">
    <source>
        <dbReference type="Proteomes" id="UP000288079"/>
    </source>
</evidence>
<dbReference type="Gene3D" id="2.60.40.1120">
    <property type="entry name" value="Carboxypeptidase-like, regulatory domain"/>
    <property type="match status" value="1"/>
</dbReference>
<reference evidence="1 2" key="1">
    <citation type="submission" date="2018-10" db="EMBL/GenBank/DDBJ databases">
        <title>Draft Genome Sequence of Bacteroides sp. KCTC 15687.</title>
        <authorList>
            <person name="Yu S.Y."/>
            <person name="Kim J.S."/>
            <person name="Oh B.S."/>
            <person name="Park S.H."/>
            <person name="Kang S.W."/>
            <person name="Park J.E."/>
            <person name="Choi S.H."/>
            <person name="Han K.I."/>
            <person name="Lee K.C."/>
            <person name="Eom M.K."/>
            <person name="Suh M.K."/>
            <person name="Lee D.H."/>
            <person name="Yoon H."/>
            <person name="Kim B."/>
            <person name="Yang S.J."/>
            <person name="Lee J.S."/>
            <person name="Lee J.H."/>
        </authorList>
    </citation>
    <scope>NUCLEOTIDE SEQUENCE [LARGE SCALE GENOMIC DNA]</scope>
    <source>
        <strain evidence="1 2">KCTC 15687</strain>
    </source>
</reference>
<proteinExistence type="predicted"/>
<dbReference type="EMBL" id="BHWB01000048">
    <property type="protein sequence ID" value="GCB37838.1"/>
    <property type="molecule type" value="Genomic_DNA"/>
</dbReference>
<evidence type="ECO:0008006" key="3">
    <source>
        <dbReference type="Google" id="ProtNLM"/>
    </source>
</evidence>
<protein>
    <recommendedName>
        <fullName evidence="3">TonB-dependent receptor plug domain-containing protein</fullName>
    </recommendedName>
</protein>
<name>A0A401M223_9BACE</name>
<comment type="caution">
    <text evidence="1">The sequence shown here is derived from an EMBL/GenBank/DDBJ whole genome shotgun (WGS) entry which is preliminary data.</text>
</comment>
<dbReference type="AlphaFoldDB" id="A0A401M223"/>
<organism evidence="1 2">
    <name type="scientific">Bacteroides faecalis</name>
    <dbReference type="NCBI Taxonomy" id="2447885"/>
    <lineage>
        <taxon>Bacteria</taxon>
        <taxon>Pseudomonadati</taxon>
        <taxon>Bacteroidota</taxon>
        <taxon>Bacteroidia</taxon>
        <taxon>Bacteroidales</taxon>
        <taxon>Bacteroidaceae</taxon>
        <taxon>Bacteroides</taxon>
    </lineage>
</organism>
<keyword evidence="2" id="KW-1185">Reference proteome</keyword>
<dbReference type="SUPFAM" id="SSF49464">
    <property type="entry name" value="Carboxypeptidase regulatory domain-like"/>
    <property type="match status" value="1"/>
</dbReference>
<accession>A0A401M223</accession>
<dbReference type="Proteomes" id="UP000288079">
    <property type="component" value="Unassembled WGS sequence"/>
</dbReference>
<gene>
    <name evidence="1" type="ORF">KGMB02408_47830</name>
</gene>
<dbReference type="InterPro" id="IPR008969">
    <property type="entry name" value="CarboxyPept-like_regulatory"/>
</dbReference>
<sequence length="129" mass="14140">MTKKPIYIVDDKEVSEKDLISISANDIKGLNVYKSSDGKRVFEFDTKNNVSTYVTVRGLVKDTAGNTLPKAKINVKGGAVKGTVTDEEGYFVLRVPKNGILQVSYKGMATSTLNASSQLMVTMKKEESR</sequence>
<evidence type="ECO:0000313" key="1">
    <source>
        <dbReference type="EMBL" id="GCB37838.1"/>
    </source>
</evidence>
<dbReference type="Pfam" id="PF13620">
    <property type="entry name" value="CarboxypepD_reg"/>
    <property type="match status" value="1"/>
</dbReference>